<dbReference type="GO" id="GO:0016020">
    <property type="term" value="C:membrane"/>
    <property type="evidence" value="ECO:0007669"/>
    <property type="project" value="UniProtKB-SubCell"/>
</dbReference>
<evidence type="ECO:0000313" key="5">
    <source>
        <dbReference type="EMBL" id="PBQ23093.1"/>
    </source>
</evidence>
<comment type="subcellular location">
    <subcellularLocation>
        <location evidence="1">Membrane</location>
    </subcellularLocation>
</comment>
<dbReference type="Proteomes" id="UP000217918">
    <property type="component" value="Unassembled WGS sequence"/>
</dbReference>
<name>A0A2A3TTC9_LEVBR</name>
<keyword evidence="2 3" id="KW-0472">Membrane</keyword>
<dbReference type="PANTHER" id="PTHR46825:SF11">
    <property type="entry name" value="PENICILLIN-BINDING PROTEIN 4"/>
    <property type="match status" value="1"/>
</dbReference>
<evidence type="ECO:0000313" key="6">
    <source>
        <dbReference type="Proteomes" id="UP000217918"/>
    </source>
</evidence>
<dbReference type="Gene3D" id="3.40.710.10">
    <property type="entry name" value="DD-peptidase/beta-lactamase superfamily"/>
    <property type="match status" value="1"/>
</dbReference>
<evidence type="ECO:0000256" key="2">
    <source>
        <dbReference type="ARBA" id="ARBA00023136"/>
    </source>
</evidence>
<feature type="domain" description="Beta-lactamase-related" evidence="4">
    <location>
        <begin position="92"/>
        <end position="392"/>
    </location>
</feature>
<evidence type="ECO:0000259" key="4">
    <source>
        <dbReference type="Pfam" id="PF00144"/>
    </source>
</evidence>
<gene>
    <name evidence="5" type="ORF">CNR29_03310</name>
</gene>
<comment type="caution">
    <text evidence="5">The sequence shown here is derived from an EMBL/GenBank/DDBJ whole genome shotgun (WGS) entry which is preliminary data.</text>
</comment>
<keyword evidence="3" id="KW-1133">Transmembrane helix</keyword>
<evidence type="ECO:0000256" key="1">
    <source>
        <dbReference type="ARBA" id="ARBA00004370"/>
    </source>
</evidence>
<dbReference type="EMBL" id="NVYO01000001">
    <property type="protein sequence ID" value="PBQ23093.1"/>
    <property type="molecule type" value="Genomic_DNA"/>
</dbReference>
<sequence>MTLIGGLRKLNKRNLRHWAVLLAVIVGIGGVVLGMHQIDQQDKQEVAATNHRHARQTHAVIAKAAAISRQQRNHQKTAFDKANSGKSAPKFSAHLRQELKNRKFVGTALVVKKGHVVYQQAFGMANAQHHKKNTVRSQFMINSVQKSMTGMLVMKAAQTGQLQLTDKLSQYYPSIPGSQRVTIRQMLNMEAGIVGQLRPATTLTENEVYKYASQNAKVDAKKVGQFDYQPICYALLAGILHQVTHDSYYELFYQQLVTPLNLNHTSFAQLRTTTKGITLGYAGAVPRDYSQPHKPAPANLASQLATGNATMSAGDVFRAERAIISGSLLSTKAGANVLHERQQSIHYAGGMYHLDNQRGYYGHGMGDDYESTFVMSHDGQTGVVFLSNNFEKKTMYPEWSTEGLAMATFDHIMKPMKLK</sequence>
<feature type="transmembrane region" description="Helical" evidence="3">
    <location>
        <begin position="18"/>
        <end position="36"/>
    </location>
</feature>
<dbReference type="PANTHER" id="PTHR46825">
    <property type="entry name" value="D-ALANYL-D-ALANINE-CARBOXYPEPTIDASE/ENDOPEPTIDASE AMPH"/>
    <property type="match status" value="1"/>
</dbReference>
<proteinExistence type="predicted"/>
<dbReference type="InterPro" id="IPR050491">
    <property type="entry name" value="AmpC-like"/>
</dbReference>
<keyword evidence="3" id="KW-0812">Transmembrane</keyword>
<evidence type="ECO:0000256" key="3">
    <source>
        <dbReference type="SAM" id="Phobius"/>
    </source>
</evidence>
<reference evidence="5 6" key="1">
    <citation type="submission" date="2017-09" db="EMBL/GenBank/DDBJ databases">
        <title>Genome sequence of Lactobacillus brevis D7.</title>
        <authorList>
            <person name="Kwon M.-S."/>
            <person name="Lim S.K."/>
            <person name="Choi H.-J."/>
        </authorList>
    </citation>
    <scope>NUCLEOTIDE SEQUENCE [LARGE SCALE GENOMIC DNA]</scope>
    <source>
        <strain evidence="5 6">D7</strain>
    </source>
</reference>
<dbReference type="Pfam" id="PF00144">
    <property type="entry name" value="Beta-lactamase"/>
    <property type="match status" value="1"/>
</dbReference>
<dbReference type="InterPro" id="IPR012338">
    <property type="entry name" value="Beta-lactam/transpept-like"/>
</dbReference>
<accession>A0A2A3TTC9</accession>
<dbReference type="SUPFAM" id="SSF56601">
    <property type="entry name" value="beta-lactamase/transpeptidase-like"/>
    <property type="match status" value="1"/>
</dbReference>
<dbReference type="AlphaFoldDB" id="A0A2A3TTC9"/>
<organism evidence="5 6">
    <name type="scientific">Levilactobacillus brevis</name>
    <name type="common">Lactobacillus brevis</name>
    <dbReference type="NCBI Taxonomy" id="1580"/>
    <lineage>
        <taxon>Bacteria</taxon>
        <taxon>Bacillati</taxon>
        <taxon>Bacillota</taxon>
        <taxon>Bacilli</taxon>
        <taxon>Lactobacillales</taxon>
        <taxon>Lactobacillaceae</taxon>
        <taxon>Levilactobacillus</taxon>
    </lineage>
</organism>
<protein>
    <submittedName>
        <fullName evidence="5">Penicillin-binding protein</fullName>
    </submittedName>
</protein>
<dbReference type="InterPro" id="IPR001466">
    <property type="entry name" value="Beta-lactam-related"/>
</dbReference>